<dbReference type="Proteomes" id="UP000886070">
    <property type="component" value="Unassembled WGS sequence"/>
</dbReference>
<sequence length="114" mass="13713">MFFWKRKKEEKKLTPEQIEKIATEYTDLVKEITGKYLPRRMRRALNRAKGWQGLSLSERKKQIQKITENGVSSWLEETTQETIEQVSSFIQESTTFEEELRKALREFKKKWGIK</sequence>
<proteinExistence type="predicted"/>
<gene>
    <name evidence="1" type="ORF">ENL39_05705</name>
</gene>
<organism evidence="1">
    <name type="scientific">Aerophobetes bacterium</name>
    <dbReference type="NCBI Taxonomy" id="2030807"/>
    <lineage>
        <taxon>Bacteria</taxon>
        <taxon>Candidatus Aerophobota</taxon>
    </lineage>
</organism>
<reference evidence="1" key="1">
    <citation type="journal article" date="2020" name="mSystems">
        <title>Genome- and Community-Level Interaction Insights into Carbon Utilization and Element Cycling Functions of Hydrothermarchaeota in Hydrothermal Sediment.</title>
        <authorList>
            <person name="Zhou Z."/>
            <person name="Liu Y."/>
            <person name="Xu W."/>
            <person name="Pan J."/>
            <person name="Luo Z.H."/>
            <person name="Li M."/>
        </authorList>
    </citation>
    <scope>NUCLEOTIDE SEQUENCE [LARGE SCALE GENOMIC DNA]</scope>
    <source>
        <strain evidence="1">HyVt-92</strain>
    </source>
</reference>
<dbReference type="AlphaFoldDB" id="A0A7V5I1Z9"/>
<dbReference type="EMBL" id="DRTT01000153">
    <property type="protein sequence ID" value="HHF98962.1"/>
    <property type="molecule type" value="Genomic_DNA"/>
</dbReference>
<comment type="caution">
    <text evidence="1">The sequence shown here is derived from an EMBL/GenBank/DDBJ whole genome shotgun (WGS) entry which is preliminary data.</text>
</comment>
<evidence type="ECO:0000313" key="1">
    <source>
        <dbReference type="EMBL" id="HHF98962.1"/>
    </source>
</evidence>
<name>A0A7V5I1Z9_UNCAE</name>
<protein>
    <submittedName>
        <fullName evidence="1">Uncharacterized protein</fullName>
    </submittedName>
</protein>
<accession>A0A7V5I1Z9</accession>